<dbReference type="PANTHER" id="PTHR43847:SF1">
    <property type="entry name" value="BLL3993 PROTEIN"/>
    <property type="match status" value="1"/>
</dbReference>
<keyword evidence="2 5" id="KW-0812">Transmembrane</keyword>
<dbReference type="RefSeq" id="WP_111352460.1">
    <property type="nucleotide sequence ID" value="NZ_QHHQ01000013.1"/>
</dbReference>
<dbReference type="EMBL" id="QHHQ01000013">
    <property type="protein sequence ID" value="RAH96328.1"/>
    <property type="molecule type" value="Genomic_DNA"/>
</dbReference>
<reference evidence="6 7" key="1">
    <citation type="submission" date="2018-05" db="EMBL/GenBank/DDBJ databases">
        <title>Acuticoccus sediminis sp. nov., isolated from deep-sea sediment of Indian Ocean.</title>
        <authorList>
            <person name="Liu X."/>
            <person name="Lai Q."/>
            <person name="Du Y."/>
            <person name="Sun F."/>
            <person name="Zhang X."/>
            <person name="Wang S."/>
            <person name="Shao Z."/>
        </authorList>
    </citation>
    <scope>NUCLEOTIDE SEQUENCE [LARGE SCALE GENOMIC DNA]</scope>
    <source>
        <strain evidence="6 7">PTG4-2</strain>
    </source>
</reference>
<dbReference type="Gene3D" id="1.20.120.1630">
    <property type="match status" value="1"/>
</dbReference>
<evidence type="ECO:0000256" key="4">
    <source>
        <dbReference type="ARBA" id="ARBA00023136"/>
    </source>
</evidence>
<dbReference type="GO" id="GO:0016020">
    <property type="term" value="C:membrane"/>
    <property type="evidence" value="ECO:0007669"/>
    <property type="project" value="UniProtKB-SubCell"/>
</dbReference>
<evidence type="ECO:0000256" key="2">
    <source>
        <dbReference type="ARBA" id="ARBA00022692"/>
    </source>
</evidence>
<evidence type="ECO:0000256" key="3">
    <source>
        <dbReference type="ARBA" id="ARBA00022989"/>
    </source>
</evidence>
<evidence type="ECO:0000256" key="5">
    <source>
        <dbReference type="SAM" id="Phobius"/>
    </source>
</evidence>
<dbReference type="OrthoDB" id="5363370at2"/>
<comment type="subcellular location">
    <subcellularLocation>
        <location evidence="1">Membrane</location>
        <topology evidence="1">Multi-pass membrane protein</topology>
    </subcellularLocation>
</comment>
<evidence type="ECO:0008006" key="8">
    <source>
        <dbReference type="Google" id="ProtNLM"/>
    </source>
</evidence>
<dbReference type="Pfam" id="PF04140">
    <property type="entry name" value="ICMT"/>
    <property type="match status" value="1"/>
</dbReference>
<accession>A0A8B2NKF5</accession>
<sequence length="179" mass="19595">MPEQSSGSAILYGFVAVAILFRLVSLAVSIRNEKALKAAGAVEYGAGNSKAIAIAHVGFYLAGLAEYLLRPVPFDVISGLGIILYAFGAAMLVVVMVLLGRFWTVKLIIAKDHDLVTHPLFQAVRHPNYYLNILPELIGYAVALHAWATLVVGLSIYAIPLITRIRQEERIMHDTFAQY</sequence>
<feature type="transmembrane region" description="Helical" evidence="5">
    <location>
        <begin position="9"/>
        <end position="31"/>
    </location>
</feature>
<gene>
    <name evidence="6" type="ORF">DLJ53_32240</name>
</gene>
<feature type="transmembrane region" description="Helical" evidence="5">
    <location>
        <begin position="51"/>
        <end position="69"/>
    </location>
</feature>
<keyword evidence="4 5" id="KW-0472">Membrane</keyword>
<organism evidence="6 7">
    <name type="scientific">Acuticoccus sediminis</name>
    <dbReference type="NCBI Taxonomy" id="2184697"/>
    <lineage>
        <taxon>Bacteria</taxon>
        <taxon>Pseudomonadati</taxon>
        <taxon>Pseudomonadota</taxon>
        <taxon>Alphaproteobacteria</taxon>
        <taxon>Hyphomicrobiales</taxon>
        <taxon>Amorphaceae</taxon>
        <taxon>Acuticoccus</taxon>
    </lineage>
</organism>
<dbReference type="AlphaFoldDB" id="A0A8B2NKF5"/>
<keyword evidence="7" id="KW-1185">Reference proteome</keyword>
<dbReference type="Proteomes" id="UP000249590">
    <property type="component" value="Unassembled WGS sequence"/>
</dbReference>
<feature type="transmembrane region" description="Helical" evidence="5">
    <location>
        <begin position="76"/>
        <end position="99"/>
    </location>
</feature>
<dbReference type="PANTHER" id="PTHR43847">
    <property type="entry name" value="BLL3993 PROTEIN"/>
    <property type="match status" value="1"/>
</dbReference>
<dbReference type="InterPro" id="IPR052527">
    <property type="entry name" value="Metal_cation-efflux_comp"/>
</dbReference>
<evidence type="ECO:0000313" key="6">
    <source>
        <dbReference type="EMBL" id="RAH96328.1"/>
    </source>
</evidence>
<evidence type="ECO:0000256" key="1">
    <source>
        <dbReference type="ARBA" id="ARBA00004141"/>
    </source>
</evidence>
<feature type="transmembrane region" description="Helical" evidence="5">
    <location>
        <begin position="137"/>
        <end position="162"/>
    </location>
</feature>
<dbReference type="GO" id="GO:0004671">
    <property type="term" value="F:protein C-terminal S-isoprenylcysteine carboxyl O-methyltransferase activity"/>
    <property type="evidence" value="ECO:0007669"/>
    <property type="project" value="InterPro"/>
</dbReference>
<comment type="caution">
    <text evidence="6">The sequence shown here is derived from an EMBL/GenBank/DDBJ whole genome shotgun (WGS) entry which is preliminary data.</text>
</comment>
<name>A0A8B2NKF5_9HYPH</name>
<protein>
    <recommendedName>
        <fullName evidence="8">Isoprenylcysteine carboxyl methyltransferase (ICMT) family protein YpbQ</fullName>
    </recommendedName>
</protein>
<dbReference type="InterPro" id="IPR007269">
    <property type="entry name" value="ICMT_MeTrfase"/>
</dbReference>
<evidence type="ECO:0000313" key="7">
    <source>
        <dbReference type="Proteomes" id="UP000249590"/>
    </source>
</evidence>
<proteinExistence type="predicted"/>
<keyword evidence="3 5" id="KW-1133">Transmembrane helix</keyword>